<evidence type="ECO:0000256" key="2">
    <source>
        <dbReference type="ARBA" id="ARBA00010093"/>
    </source>
</evidence>
<reference evidence="7" key="3">
    <citation type="submission" date="2025-09" db="UniProtKB">
        <authorList>
            <consortium name="Ensembl"/>
        </authorList>
    </citation>
    <scope>IDENTIFICATION</scope>
</reference>
<dbReference type="GO" id="GO:0005576">
    <property type="term" value="C:extracellular region"/>
    <property type="evidence" value="ECO:0007669"/>
    <property type="project" value="UniProtKB-SubCell"/>
</dbReference>
<evidence type="ECO:0000313" key="8">
    <source>
        <dbReference type="Proteomes" id="UP000472271"/>
    </source>
</evidence>
<dbReference type="PANTHER" id="PTHR12274">
    <property type="entry name" value="GRANULIN"/>
    <property type="match status" value="1"/>
</dbReference>
<dbReference type="Pfam" id="PF00396">
    <property type="entry name" value="Granulin"/>
    <property type="match status" value="2"/>
</dbReference>
<dbReference type="Proteomes" id="UP000472271">
    <property type="component" value="Chromosome 19"/>
</dbReference>
<comment type="similarity">
    <text evidence="2">Belongs to the granulin family.</text>
</comment>
<dbReference type="InterPro" id="IPR039036">
    <property type="entry name" value="Granulin_fam"/>
</dbReference>
<comment type="subcellular location">
    <subcellularLocation>
        <location evidence="1">Secreted</location>
    </subcellularLocation>
</comment>
<protein>
    <recommendedName>
        <fullName evidence="6">Granulins domain-containing protein</fullName>
    </recommendedName>
</protein>
<evidence type="ECO:0000256" key="4">
    <source>
        <dbReference type="ARBA" id="ARBA00023157"/>
    </source>
</evidence>
<evidence type="ECO:0000313" key="7">
    <source>
        <dbReference type="Ensembl" id="ENSSORP00005008345.1"/>
    </source>
</evidence>
<gene>
    <name evidence="7" type="primary">grnb</name>
</gene>
<reference evidence="7" key="1">
    <citation type="submission" date="2019-06" db="EMBL/GenBank/DDBJ databases">
        <authorList>
            <consortium name="Wellcome Sanger Institute Data Sharing"/>
        </authorList>
    </citation>
    <scope>NUCLEOTIDE SEQUENCE [LARGE SCALE GENOMIC DNA]</scope>
</reference>
<keyword evidence="4" id="KW-1015">Disulfide bond</keyword>
<sequence>IFPSLACIFFFFFSVSSTVGSVTCPSGKSSCPDSYTCCLLASGDYGCCPYPDAMCCSDHLHCCPSNTICDLKQGVCKSGEIELPLLMKIPAVPNDSEEVNAKTWPLVFTVQCPDKTSFCPDQTTCCQMSNGTYGCCPMPEAVCCSDHIHCCPAGTKCDLSHTMCDSVQGDTAVAIKLPAAVTELVAIQSKGDGDDVSAGMFALKQNCFEA</sequence>
<dbReference type="Gene3D" id="2.10.25.160">
    <property type="entry name" value="Granulin"/>
    <property type="match status" value="2"/>
</dbReference>
<dbReference type="InterPro" id="IPR000118">
    <property type="entry name" value="Granulin"/>
</dbReference>
<keyword evidence="3" id="KW-0964">Secreted</keyword>
<keyword evidence="8" id="KW-1185">Reference proteome</keyword>
<evidence type="ECO:0000256" key="1">
    <source>
        <dbReference type="ARBA" id="ARBA00004613"/>
    </source>
</evidence>
<dbReference type="PANTHER" id="PTHR12274:SF6">
    <property type="entry name" value="GRANULIN B"/>
    <property type="match status" value="1"/>
</dbReference>
<organism evidence="7 8">
    <name type="scientific">Sphaeramia orbicularis</name>
    <name type="common">orbiculate cardinalfish</name>
    <dbReference type="NCBI Taxonomy" id="375764"/>
    <lineage>
        <taxon>Eukaryota</taxon>
        <taxon>Metazoa</taxon>
        <taxon>Chordata</taxon>
        <taxon>Craniata</taxon>
        <taxon>Vertebrata</taxon>
        <taxon>Euteleostomi</taxon>
        <taxon>Actinopterygii</taxon>
        <taxon>Neopterygii</taxon>
        <taxon>Teleostei</taxon>
        <taxon>Neoteleostei</taxon>
        <taxon>Acanthomorphata</taxon>
        <taxon>Gobiaria</taxon>
        <taxon>Kurtiformes</taxon>
        <taxon>Apogonoidei</taxon>
        <taxon>Apogonidae</taxon>
        <taxon>Apogoninae</taxon>
        <taxon>Sphaeramia</taxon>
    </lineage>
</organism>
<dbReference type="Ensembl" id="ENSSORT00005008639.1">
    <property type="protein sequence ID" value="ENSSORP00005008345.1"/>
    <property type="gene ID" value="ENSSORG00005004636.1"/>
</dbReference>
<name>A0A672YUZ8_9TELE</name>
<feature type="domain" description="Granulins" evidence="6">
    <location>
        <begin position="144"/>
        <end position="157"/>
    </location>
</feature>
<dbReference type="AlphaFoldDB" id="A0A672YUZ8"/>
<dbReference type="SMART" id="SM00277">
    <property type="entry name" value="GRAN"/>
    <property type="match status" value="2"/>
</dbReference>
<feature type="domain" description="Granulins" evidence="6">
    <location>
        <begin position="56"/>
        <end position="69"/>
    </location>
</feature>
<dbReference type="PROSITE" id="PS00799">
    <property type="entry name" value="GRANULINS"/>
    <property type="match status" value="2"/>
</dbReference>
<dbReference type="InterPro" id="IPR037277">
    <property type="entry name" value="Granulin_sf"/>
</dbReference>
<evidence type="ECO:0000256" key="3">
    <source>
        <dbReference type="ARBA" id="ARBA00022525"/>
    </source>
</evidence>
<evidence type="ECO:0000259" key="6">
    <source>
        <dbReference type="PROSITE" id="PS00799"/>
    </source>
</evidence>
<proteinExistence type="inferred from homology"/>
<feature type="chain" id="PRO_5025428449" description="Granulins domain-containing protein" evidence="5">
    <location>
        <begin position="22"/>
        <end position="210"/>
    </location>
</feature>
<reference evidence="7" key="2">
    <citation type="submission" date="2025-08" db="UniProtKB">
        <authorList>
            <consortium name="Ensembl"/>
        </authorList>
    </citation>
    <scope>IDENTIFICATION</scope>
</reference>
<dbReference type="FunFam" id="2.10.25.160:FF:000001">
    <property type="entry name" value="Granulin precursor"/>
    <property type="match status" value="1"/>
</dbReference>
<evidence type="ECO:0000256" key="5">
    <source>
        <dbReference type="SAM" id="SignalP"/>
    </source>
</evidence>
<dbReference type="SUPFAM" id="SSF57277">
    <property type="entry name" value="Granulin repeat"/>
    <property type="match status" value="2"/>
</dbReference>
<feature type="signal peptide" evidence="5">
    <location>
        <begin position="1"/>
        <end position="21"/>
    </location>
</feature>
<accession>A0A672YUZ8</accession>
<keyword evidence="5" id="KW-0732">Signal</keyword>